<dbReference type="Gene3D" id="1.20.1280.50">
    <property type="match status" value="1"/>
</dbReference>
<accession>A0AA39YCY2</accession>
<comment type="caution">
    <text evidence="3">The sequence shown here is derived from an EMBL/GenBank/DDBJ whole genome shotgun (WGS) entry which is preliminary data.</text>
</comment>
<dbReference type="EMBL" id="JAUJDW010000036">
    <property type="protein sequence ID" value="KAK0650369.1"/>
    <property type="molecule type" value="Genomic_DNA"/>
</dbReference>
<name>A0AA39YCY2_9PEZI</name>
<evidence type="ECO:0000256" key="1">
    <source>
        <dbReference type="SAM" id="MobiDB-lite"/>
    </source>
</evidence>
<dbReference type="SMART" id="SM00256">
    <property type="entry name" value="FBOX"/>
    <property type="match status" value="1"/>
</dbReference>
<dbReference type="Pfam" id="PF12937">
    <property type="entry name" value="F-box-like"/>
    <property type="match status" value="1"/>
</dbReference>
<reference evidence="3" key="1">
    <citation type="submission" date="2023-06" db="EMBL/GenBank/DDBJ databases">
        <title>Multi-omics analyses reveal the molecular pathogenesis toolkit of Lasiodiplodia hormozganensis, a cross-kingdom pathogen.</title>
        <authorList>
            <person name="Felix C."/>
            <person name="Meneses R."/>
            <person name="Goncalves M.F.M."/>
            <person name="Tilleman L."/>
            <person name="Duarte A.S."/>
            <person name="Jorrin-Novo J.V."/>
            <person name="Van De Peer Y."/>
            <person name="Deforce D."/>
            <person name="Van Nieuwerburgh F."/>
            <person name="Esteves A.C."/>
            <person name="Alves A."/>
        </authorList>
    </citation>
    <scope>NUCLEOTIDE SEQUENCE</scope>
    <source>
        <strain evidence="3">CBS 339.90</strain>
    </source>
</reference>
<feature type="domain" description="F-box" evidence="2">
    <location>
        <begin position="33"/>
        <end position="72"/>
    </location>
</feature>
<dbReference type="InterPro" id="IPR001810">
    <property type="entry name" value="F-box_dom"/>
</dbReference>
<keyword evidence="4" id="KW-1185">Reference proteome</keyword>
<dbReference type="SUPFAM" id="SSF81383">
    <property type="entry name" value="F-box domain"/>
    <property type="match status" value="1"/>
</dbReference>
<dbReference type="InterPro" id="IPR036047">
    <property type="entry name" value="F-box-like_dom_sf"/>
</dbReference>
<feature type="compositionally biased region" description="Low complexity" evidence="1">
    <location>
        <begin position="8"/>
        <end position="24"/>
    </location>
</feature>
<feature type="region of interest" description="Disordered" evidence="1">
    <location>
        <begin position="1"/>
        <end position="24"/>
    </location>
</feature>
<dbReference type="AlphaFoldDB" id="A0AA39YCY2"/>
<dbReference type="CDD" id="cd09917">
    <property type="entry name" value="F-box_SF"/>
    <property type="match status" value="1"/>
</dbReference>
<protein>
    <recommendedName>
        <fullName evidence="2">F-box domain-containing protein</fullName>
    </recommendedName>
</protein>
<organism evidence="3 4">
    <name type="scientific">Lasiodiplodia hormozganensis</name>
    <dbReference type="NCBI Taxonomy" id="869390"/>
    <lineage>
        <taxon>Eukaryota</taxon>
        <taxon>Fungi</taxon>
        <taxon>Dikarya</taxon>
        <taxon>Ascomycota</taxon>
        <taxon>Pezizomycotina</taxon>
        <taxon>Dothideomycetes</taxon>
        <taxon>Dothideomycetes incertae sedis</taxon>
        <taxon>Botryosphaeriales</taxon>
        <taxon>Botryosphaeriaceae</taxon>
        <taxon>Lasiodiplodia</taxon>
    </lineage>
</organism>
<evidence type="ECO:0000313" key="3">
    <source>
        <dbReference type="EMBL" id="KAK0650369.1"/>
    </source>
</evidence>
<evidence type="ECO:0000313" key="4">
    <source>
        <dbReference type="Proteomes" id="UP001175001"/>
    </source>
</evidence>
<proteinExistence type="predicted"/>
<sequence>MTTIPDNPTSAQTPPSSSQPSLPPSTHLCLLRIPELAELIFQHLPPRDLLLAQRVCRTFYATIHSSPTLQQCLFFAPKKRRYPRHPPRQRKNDDEHEDEAWQTNPLLAAAFPPWFQLRYVRSRWDWPQAASFANELPWAGDPARVRAFMRPDASWRRMLVTQPPLRDVQLLVKCDHVRNLVSDDYVRFVGGRRGKGRWYGGEEGDEEGDGAFGELLEDAPGVTMGFLYDITQDFVLGKHVVSNFFVQWRPFLPPDTGGYVSEEEDEDEGFIDQPDDVCGFGTPSWRRRDEEPRDMLSIHLSYTAQRNATFLPTRLPQLRSKGYKENSTYRKLLDISARFIASEGSRADQPTDFYETCEFLHKQHGDTMLTWDMACIEGSKFGQFPWTYNAQINYRGETWK</sequence>
<gene>
    <name evidence="3" type="ORF">DIS24_g6863</name>
</gene>
<evidence type="ECO:0000259" key="2">
    <source>
        <dbReference type="SMART" id="SM00256"/>
    </source>
</evidence>
<dbReference type="Proteomes" id="UP001175001">
    <property type="component" value="Unassembled WGS sequence"/>
</dbReference>